<protein>
    <recommendedName>
        <fullName evidence="2">Sfi1 spindle body domain-containing protein</fullName>
    </recommendedName>
</protein>
<evidence type="ECO:0000313" key="4">
    <source>
        <dbReference type="Proteomes" id="UP000092993"/>
    </source>
</evidence>
<dbReference type="EMBL" id="LUGG01000004">
    <property type="protein sequence ID" value="OBZ75311.1"/>
    <property type="molecule type" value="Genomic_DNA"/>
</dbReference>
<evidence type="ECO:0000313" key="3">
    <source>
        <dbReference type="EMBL" id="OBZ75311.1"/>
    </source>
</evidence>
<feature type="domain" description="Sfi1 spindle body" evidence="2">
    <location>
        <begin position="216"/>
        <end position="449"/>
    </location>
</feature>
<organism evidence="3 4">
    <name type="scientific">Grifola frondosa</name>
    <name type="common">Maitake</name>
    <name type="synonym">Polyporus frondosus</name>
    <dbReference type="NCBI Taxonomy" id="5627"/>
    <lineage>
        <taxon>Eukaryota</taxon>
        <taxon>Fungi</taxon>
        <taxon>Dikarya</taxon>
        <taxon>Basidiomycota</taxon>
        <taxon>Agaricomycotina</taxon>
        <taxon>Agaricomycetes</taxon>
        <taxon>Polyporales</taxon>
        <taxon>Grifolaceae</taxon>
        <taxon>Grifola</taxon>
    </lineage>
</organism>
<gene>
    <name evidence="3" type="ORF">A0H81_04427</name>
</gene>
<comment type="caution">
    <text evidence="3">The sequence shown here is derived from an EMBL/GenBank/DDBJ whole genome shotgun (WGS) entry which is preliminary data.</text>
</comment>
<evidence type="ECO:0000256" key="1">
    <source>
        <dbReference type="SAM" id="MobiDB-lite"/>
    </source>
</evidence>
<dbReference type="Proteomes" id="UP000092993">
    <property type="component" value="Unassembled WGS sequence"/>
</dbReference>
<name>A0A1C7MEE8_GRIFR</name>
<feature type="region of interest" description="Disordered" evidence="1">
    <location>
        <begin position="720"/>
        <end position="849"/>
    </location>
</feature>
<dbReference type="OMA" id="HTTISIW"/>
<dbReference type="STRING" id="5627.A0A1C7MEE8"/>
<keyword evidence="4" id="KW-1185">Reference proteome</keyword>
<dbReference type="OrthoDB" id="1933281at2759"/>
<proteinExistence type="predicted"/>
<accession>A0A1C7MEE8</accession>
<reference evidence="3 4" key="1">
    <citation type="submission" date="2016-03" db="EMBL/GenBank/DDBJ databases">
        <title>Whole genome sequencing of Grifola frondosa 9006-11.</title>
        <authorList>
            <person name="Min B."/>
            <person name="Park H."/>
            <person name="Kim J.-G."/>
            <person name="Cho H."/>
            <person name="Oh Y.-L."/>
            <person name="Kong W.-S."/>
            <person name="Choi I.-G."/>
        </authorList>
    </citation>
    <scope>NUCLEOTIDE SEQUENCE [LARGE SCALE GENOMIC DNA]</scope>
    <source>
        <strain evidence="3 4">9006-11</strain>
    </source>
</reference>
<evidence type="ECO:0000259" key="2">
    <source>
        <dbReference type="Pfam" id="PF08457"/>
    </source>
</evidence>
<feature type="domain" description="Sfi1 spindle body" evidence="2">
    <location>
        <begin position="450"/>
        <end position="627"/>
    </location>
</feature>
<dbReference type="Pfam" id="PF08457">
    <property type="entry name" value="Sfi1"/>
    <property type="match status" value="2"/>
</dbReference>
<dbReference type="InterPro" id="IPR013665">
    <property type="entry name" value="Sfi1_dom"/>
</dbReference>
<sequence>MKSIFKRAMSSSPPLIEPAPLHRAISQPRERRNSVINEDDAWKKIKMARDEQEADRFRQERLVDRCWEVWKQGYQWIITTHEQIAEARDHLILRLALRRWHNLTISRREIYQRVSALSNRRCLKVALNLWEDKLKEKRQAQWRDNMRSRMREVREKRELKLKKDAWAKWRQSYRSHLSEQHYSERLVLRFLKRWQAKVHRLDELDAAAEHFMYAKEEAQIEQCWNMWQHAMDMRRAEKEMKARVALRVMAEAMVVWKKRIRAYQVADEFYDVVVVKRALGAWKASRDRIRALEHRATKHLTRQNDVLVRAVMRVWKAHERGKLMEGVRTHKLLKQAWVVWKQRVRDRRGQEDLALAFSMRSSSALASASLQKWRQAFLTHRNAQTFAVHYHSAQVQYKTLLVWRLQLRVRLKMNRQAKVAHKFFLMRSCWHKLIIKVEERRRESKLKAFEVQITKRFFKEWLDGAQRQRERKLAEEIMKQRISTRVMMDALAHWTNRVADLKFSELEVTQRYEKAILASAFKKWKALCIRHVEELSLMESYQDVKREENMRRMFYRWLAAARKSRHRRLYLQQKEDEMKLTAVAAAWDRWRERFQDIRLQPIADDFIIQHQKNLMFRAFGIWHSKTRSLPAVRFHASHAKAKFWHIWREAMPRALQAKAAREMDRKSVLSKALDKWLHTYRTKIELKAVARARYLRLPTAAPRHTTLNARPPTALLSASRSSFLTRSGRSTDGNDPGPGPAPARPSAGRGKFGIASLLTSKPPERVVRPRLSSRGSSHATSVRAPSPTHSVSSSYGPGARGGDGGVRVKRGPASVAGGEVARSSLWQELREVRRKSRPLANRSEAGEPP</sequence>
<feature type="region of interest" description="Disordered" evidence="1">
    <location>
        <begin position="1"/>
        <end position="32"/>
    </location>
</feature>
<feature type="compositionally biased region" description="Polar residues" evidence="1">
    <location>
        <begin position="720"/>
        <end position="733"/>
    </location>
</feature>
<dbReference type="AlphaFoldDB" id="A0A1C7MEE8"/>